<reference evidence="1 2" key="1">
    <citation type="journal article" date="2019" name="Int. J. Syst. Evol. Microbiol.">
        <title>The Global Catalogue of Microorganisms (GCM) 10K type strain sequencing project: providing services to taxonomists for standard genome sequencing and annotation.</title>
        <authorList>
            <consortium name="The Broad Institute Genomics Platform"/>
            <consortium name="The Broad Institute Genome Sequencing Center for Infectious Disease"/>
            <person name="Wu L."/>
            <person name="Ma J."/>
        </authorList>
    </citation>
    <scope>NUCLEOTIDE SEQUENCE [LARGE SCALE GENOMIC DNA]</scope>
    <source>
        <strain evidence="1 2">JCM 4505</strain>
    </source>
</reference>
<gene>
    <name evidence="1" type="ORF">GCM10010302_16980</name>
</gene>
<sequence length="123" mass="12859">MVIPAAARITGCGFPCVDAGRTALAAVLVVAVATPASAGRWTSAREPRVDGATASWRLECDLGDLKVHGWVEDARADAKCAGVRIDADAGETKEFEACGAGTRKSFSVTYDHINSALVALRLR</sequence>
<protein>
    <submittedName>
        <fullName evidence="1">Uncharacterized protein</fullName>
    </submittedName>
</protein>
<dbReference type="Proteomes" id="UP001501867">
    <property type="component" value="Unassembled WGS sequence"/>
</dbReference>
<evidence type="ECO:0000313" key="2">
    <source>
        <dbReference type="Proteomes" id="UP001501867"/>
    </source>
</evidence>
<comment type="caution">
    <text evidence="1">The sequence shown here is derived from an EMBL/GenBank/DDBJ whole genome shotgun (WGS) entry which is preliminary data.</text>
</comment>
<dbReference type="EMBL" id="BAAABV010000011">
    <property type="protein sequence ID" value="GAA0279839.1"/>
    <property type="molecule type" value="Genomic_DNA"/>
</dbReference>
<accession>A0ABN0V8R6</accession>
<proteinExistence type="predicted"/>
<name>A0ABN0V8R6_9ACTN</name>
<evidence type="ECO:0000313" key="1">
    <source>
        <dbReference type="EMBL" id="GAA0279839.1"/>
    </source>
</evidence>
<organism evidence="1 2">
    <name type="scientific">Streptomyces polychromogenes</name>
    <dbReference type="NCBI Taxonomy" id="67342"/>
    <lineage>
        <taxon>Bacteria</taxon>
        <taxon>Bacillati</taxon>
        <taxon>Actinomycetota</taxon>
        <taxon>Actinomycetes</taxon>
        <taxon>Kitasatosporales</taxon>
        <taxon>Streptomycetaceae</taxon>
        <taxon>Streptomyces</taxon>
    </lineage>
</organism>
<keyword evidence="2" id="KW-1185">Reference proteome</keyword>